<dbReference type="HOGENOM" id="CLU_068238_0_0_9"/>
<dbReference type="Pfam" id="PF13277">
    <property type="entry name" value="YmdB"/>
    <property type="match status" value="1"/>
</dbReference>
<dbReference type="GO" id="GO:0004113">
    <property type="term" value="F:2',3'-cyclic-nucleotide 3'-phosphodiesterase activity"/>
    <property type="evidence" value="ECO:0007669"/>
    <property type="project" value="TreeGrafter"/>
</dbReference>
<evidence type="ECO:0000256" key="1">
    <source>
        <dbReference type="ARBA" id="ARBA00001965"/>
    </source>
</evidence>
<evidence type="ECO:0000256" key="6">
    <source>
        <dbReference type="PIRSR" id="PIRSR004789-50"/>
    </source>
</evidence>
<dbReference type="SUPFAM" id="SSF56300">
    <property type="entry name" value="Metallo-dependent phosphatases"/>
    <property type="match status" value="1"/>
</dbReference>
<protein>
    <submittedName>
        <fullName evidence="8">Putative metallophosphoesterase</fullName>
    </submittedName>
</protein>
<feature type="active site" description="Proton donor" evidence="6">
    <location>
        <position position="73"/>
    </location>
</feature>
<evidence type="ECO:0000256" key="3">
    <source>
        <dbReference type="ARBA" id="ARBA00022801"/>
    </source>
</evidence>
<organism evidence="8 9">
    <name type="scientific">Desulfitobacterium hafniense DP7</name>
    <dbReference type="NCBI Taxonomy" id="537010"/>
    <lineage>
        <taxon>Bacteria</taxon>
        <taxon>Bacillati</taxon>
        <taxon>Bacillota</taxon>
        <taxon>Clostridia</taxon>
        <taxon>Eubacteriales</taxon>
        <taxon>Desulfitobacteriaceae</taxon>
        <taxon>Desulfitobacterium</taxon>
    </lineage>
</organism>
<feature type="binding site" evidence="7">
    <location>
        <position position="44"/>
    </location>
    <ligand>
        <name>Fe cation</name>
        <dbReference type="ChEBI" id="CHEBI:24875"/>
        <label>1</label>
    </ligand>
</feature>
<dbReference type="PIRSF" id="PIRSF004789">
    <property type="entry name" value="DR1281"/>
    <property type="match status" value="1"/>
</dbReference>
<comment type="caution">
    <text evidence="8">The sequence shown here is derived from an EMBL/GenBank/DDBJ whole genome shotgun (WGS) entry which is preliminary data.</text>
</comment>
<proteinExistence type="inferred from homology"/>
<dbReference type="InterPro" id="IPR005235">
    <property type="entry name" value="YmdB-like"/>
</dbReference>
<dbReference type="FunFam" id="3.60.21.10:FF:000016">
    <property type="entry name" value="Putative metallophosphoesterase"/>
    <property type="match status" value="1"/>
</dbReference>
<comment type="similarity">
    <text evidence="5">Belongs to the YmdB-like family.</text>
</comment>
<evidence type="ECO:0000313" key="8">
    <source>
        <dbReference type="EMBL" id="EHL06437.1"/>
    </source>
</evidence>
<evidence type="ECO:0000313" key="9">
    <source>
        <dbReference type="Proteomes" id="UP000004416"/>
    </source>
</evidence>
<dbReference type="InterPro" id="IPR029052">
    <property type="entry name" value="Metallo-depent_PP-like"/>
</dbReference>
<feature type="binding site" evidence="7">
    <location>
        <position position="182"/>
    </location>
    <ligand>
        <name>Fe cation</name>
        <dbReference type="ChEBI" id="CHEBI:24875"/>
        <label>1</label>
    </ligand>
</feature>
<name>G9XPD7_DESHA</name>
<sequence>MGIYGVNILFIGDIVGNPGREAIKVLLKPLIKEYGIDLTIANGENAAGGKGLTKEVAEELYDDGIEFITMGNHVWDQRSIMKFIDQEARLIRPANYPVGAPGKGYGYIRTKGKKVGVLNLSGRVFLNSLEDPFSGAIRWINEMRQETPVIIVDFHAEATSEKVALGWFLDGKVSAVLGTHTHIQTADARLLHQGTAYITDVGMTGPRDSVLGVKKETIINRFLTQLPAKFELAAGPIQLNAVVLDVDETTGKARSIAPIQRVKE</sequence>
<keyword evidence="2 7" id="KW-0479">Metal-binding</keyword>
<evidence type="ECO:0000256" key="4">
    <source>
        <dbReference type="ARBA" id="ARBA00023004"/>
    </source>
</evidence>
<dbReference type="EMBL" id="AFZX01000071">
    <property type="protein sequence ID" value="EHL06437.1"/>
    <property type="molecule type" value="Genomic_DNA"/>
</dbReference>
<dbReference type="PATRIC" id="fig|537010.4.peg.2657"/>
<evidence type="ECO:0000256" key="7">
    <source>
        <dbReference type="PIRSR" id="PIRSR004789-51"/>
    </source>
</evidence>
<gene>
    <name evidence="8" type="ORF">HMPREF0322_02833</name>
</gene>
<keyword evidence="4" id="KW-0408">Iron</keyword>
<comment type="cofactor">
    <cofactor evidence="1">
        <name>Fe(3+)</name>
        <dbReference type="ChEBI" id="CHEBI:29034"/>
    </cofactor>
</comment>
<feature type="binding site" evidence="7">
    <location>
        <position position="44"/>
    </location>
    <ligand>
        <name>Fe cation</name>
        <dbReference type="ChEBI" id="CHEBI:24875"/>
        <label>2</label>
    </ligand>
</feature>
<dbReference type="PANTHER" id="PTHR36303">
    <property type="entry name" value="2',3'-CYCLIC-NUCLEOTIDE 2'-PHOSPHODIESTERASE"/>
    <property type="match status" value="1"/>
</dbReference>
<dbReference type="Gene3D" id="3.60.21.10">
    <property type="match status" value="1"/>
</dbReference>
<feature type="binding site" evidence="7">
    <location>
        <position position="13"/>
    </location>
    <ligand>
        <name>Fe cation</name>
        <dbReference type="ChEBI" id="CHEBI:24875"/>
        <label>1</label>
    </ligand>
</feature>
<dbReference type="PANTHER" id="PTHR36303:SF1">
    <property type="entry name" value="2',3'-CYCLIC-NUCLEOTIDE 2'-PHOSPHODIESTERASE"/>
    <property type="match status" value="1"/>
</dbReference>
<dbReference type="Proteomes" id="UP000004416">
    <property type="component" value="Unassembled WGS sequence"/>
</dbReference>
<accession>G9XPD7</accession>
<dbReference type="NCBIfam" id="TIGR00282">
    <property type="entry name" value="TIGR00282 family metallophosphoesterase"/>
    <property type="match status" value="1"/>
</dbReference>
<dbReference type="CDD" id="cd07382">
    <property type="entry name" value="MPP_DR1281"/>
    <property type="match status" value="1"/>
</dbReference>
<dbReference type="GO" id="GO:0046872">
    <property type="term" value="F:metal ion binding"/>
    <property type="evidence" value="ECO:0007669"/>
    <property type="project" value="UniProtKB-KW"/>
</dbReference>
<dbReference type="AlphaFoldDB" id="G9XPD7"/>
<evidence type="ECO:0000256" key="2">
    <source>
        <dbReference type="ARBA" id="ARBA00022723"/>
    </source>
</evidence>
<feature type="binding site" evidence="7">
    <location>
        <position position="180"/>
    </location>
    <ligand>
        <name>Fe cation</name>
        <dbReference type="ChEBI" id="CHEBI:24875"/>
        <label>2</label>
    </ligand>
</feature>
<feature type="binding site" evidence="7">
    <location>
        <position position="155"/>
    </location>
    <ligand>
        <name>Fe cation</name>
        <dbReference type="ChEBI" id="CHEBI:24875"/>
        <label>2</label>
    </ligand>
</feature>
<evidence type="ECO:0000256" key="5">
    <source>
        <dbReference type="ARBA" id="ARBA00061401"/>
    </source>
</evidence>
<feature type="binding site" evidence="7">
    <location>
        <position position="72"/>
    </location>
    <ligand>
        <name>Fe cation</name>
        <dbReference type="ChEBI" id="CHEBI:24875"/>
        <label>2</label>
    </ligand>
</feature>
<keyword evidence="3" id="KW-0378">Hydrolase</keyword>
<reference evidence="8 9" key="1">
    <citation type="submission" date="2011-08" db="EMBL/GenBank/DDBJ databases">
        <authorList>
            <person name="Weinstock G."/>
            <person name="Sodergren E."/>
            <person name="Clifton S."/>
            <person name="Fulton L."/>
            <person name="Fulton B."/>
            <person name="Courtney L."/>
            <person name="Fronick C."/>
            <person name="Harrison M."/>
            <person name="Strong C."/>
            <person name="Farmer C."/>
            <person name="Delahaunty K."/>
            <person name="Markovic C."/>
            <person name="Hall O."/>
            <person name="Minx P."/>
            <person name="Tomlinson C."/>
            <person name="Mitreva M."/>
            <person name="Hou S."/>
            <person name="Chen J."/>
            <person name="Wollam A."/>
            <person name="Pepin K.H."/>
            <person name="Johnson M."/>
            <person name="Bhonagiri V."/>
            <person name="Zhang X."/>
            <person name="Suruliraj S."/>
            <person name="Warren W."/>
            <person name="Chinwalla A."/>
            <person name="Mardis E.R."/>
            <person name="Wilson R.K."/>
        </authorList>
    </citation>
    <scope>NUCLEOTIDE SEQUENCE [LARGE SCALE GENOMIC DNA]</scope>
    <source>
        <strain evidence="8 9">DP7</strain>
    </source>
</reference>
<feature type="binding site" evidence="7">
    <location>
        <position position="45"/>
    </location>
    <ligand>
        <name>Fe cation</name>
        <dbReference type="ChEBI" id="CHEBI:24875"/>
        <label>1</label>
    </ligand>
</feature>